<dbReference type="EMBL" id="CAXDID020000004">
    <property type="protein sequence ID" value="CAL5973579.1"/>
    <property type="molecule type" value="Genomic_DNA"/>
</dbReference>
<evidence type="ECO:0000313" key="13">
    <source>
        <dbReference type="EMBL" id="CAL6086635.1"/>
    </source>
</evidence>
<evidence type="ECO:0000313" key="9">
    <source>
        <dbReference type="EMBL" id="CAL5973579.1"/>
    </source>
</evidence>
<dbReference type="EMBL" id="CATOUU010000195">
    <property type="protein sequence ID" value="CAI9920214.1"/>
    <property type="molecule type" value="Genomic_DNA"/>
</dbReference>
<evidence type="ECO:0000313" key="7">
    <source>
        <dbReference type="EMBL" id="CAI9958432.1"/>
    </source>
</evidence>
<dbReference type="SUPFAM" id="SSF53335">
    <property type="entry name" value="S-adenosyl-L-methionine-dependent methyltransferases"/>
    <property type="match status" value="1"/>
</dbReference>
<evidence type="ECO:0000313" key="10">
    <source>
        <dbReference type="EMBL" id="CAL6009078.1"/>
    </source>
</evidence>
<reference evidence="7" key="1">
    <citation type="submission" date="2023-06" db="EMBL/GenBank/DDBJ databases">
        <authorList>
            <person name="Kurt Z."/>
        </authorList>
    </citation>
    <scope>NUCLEOTIDE SEQUENCE</scope>
</reference>
<feature type="domain" description="Methyltransferase" evidence="4">
    <location>
        <begin position="42"/>
        <end position="154"/>
    </location>
</feature>
<dbReference type="GO" id="GO:0008168">
    <property type="term" value="F:methyltransferase activity"/>
    <property type="evidence" value="ECO:0007669"/>
    <property type="project" value="UniProtKB-KW"/>
</dbReference>
<evidence type="ECO:0000313" key="5">
    <source>
        <dbReference type="EMBL" id="CAI9920214.1"/>
    </source>
</evidence>
<dbReference type="EMBL" id="CATOUU010000906">
    <property type="protein sequence ID" value="CAI9958432.1"/>
    <property type="molecule type" value="Genomic_DNA"/>
</dbReference>
<dbReference type="EMBL" id="CAXDID020000376">
    <property type="protein sequence ID" value="CAL6084014.1"/>
    <property type="molecule type" value="Genomic_DNA"/>
</dbReference>
<dbReference type="InterPro" id="IPR029063">
    <property type="entry name" value="SAM-dependent_MTases_sf"/>
</dbReference>
<dbReference type="EMBL" id="CATOUU010000531">
    <property type="protein sequence ID" value="CAI9933255.1"/>
    <property type="molecule type" value="Genomic_DNA"/>
</dbReference>
<organism evidence="7">
    <name type="scientific">Hexamita inflata</name>
    <dbReference type="NCBI Taxonomy" id="28002"/>
    <lineage>
        <taxon>Eukaryota</taxon>
        <taxon>Metamonada</taxon>
        <taxon>Diplomonadida</taxon>
        <taxon>Hexamitidae</taxon>
        <taxon>Hexamitinae</taxon>
        <taxon>Hexamita</taxon>
    </lineage>
</organism>
<evidence type="ECO:0000256" key="2">
    <source>
        <dbReference type="ARBA" id="ARBA00022603"/>
    </source>
</evidence>
<evidence type="ECO:0000313" key="14">
    <source>
        <dbReference type="Proteomes" id="UP001642409"/>
    </source>
</evidence>
<dbReference type="PANTHER" id="PTHR12176:SF79">
    <property type="entry name" value="METHYLTRANSFERASE TYPE 11 DOMAIN-CONTAINING PROTEIN"/>
    <property type="match status" value="1"/>
</dbReference>
<accession>A0AA86QKY5</accession>
<dbReference type="EMBL" id="CAXDID020000394">
    <property type="protein sequence ID" value="CAL6086635.1"/>
    <property type="molecule type" value="Genomic_DNA"/>
</dbReference>
<dbReference type="EMBL" id="CATOUU010001047">
    <property type="protein sequence ID" value="CAI9968713.1"/>
    <property type="molecule type" value="Genomic_DNA"/>
</dbReference>
<name>A0AA86QKY5_9EUKA</name>
<dbReference type="FunFam" id="3.40.50.150:FF:000217">
    <property type="entry name" value="Methyltransferase protein 13"/>
    <property type="match status" value="1"/>
</dbReference>
<evidence type="ECO:0000256" key="3">
    <source>
        <dbReference type="ARBA" id="ARBA00022679"/>
    </source>
</evidence>
<evidence type="ECO:0000313" key="11">
    <source>
        <dbReference type="EMBL" id="CAL6010187.1"/>
    </source>
</evidence>
<dbReference type="PANTHER" id="PTHR12176">
    <property type="entry name" value="SAM-DEPENDENT METHYLTRANSFERASE SUPERFAMILY PROTEIN"/>
    <property type="match status" value="1"/>
</dbReference>
<comment type="caution">
    <text evidence="7">The sequence shown here is derived from an EMBL/GenBank/DDBJ whole genome shotgun (WGS) entry which is preliminary data.</text>
</comment>
<evidence type="ECO:0000313" key="6">
    <source>
        <dbReference type="EMBL" id="CAI9933255.1"/>
    </source>
</evidence>
<dbReference type="Gene3D" id="3.40.50.150">
    <property type="entry name" value="Vaccinia Virus protein VP39"/>
    <property type="match status" value="1"/>
</dbReference>
<gene>
    <name evidence="6" type="ORF">HINF_LOCUS20900</name>
    <name evidence="10" type="ORF">HINF_LOCUS21431</name>
    <name evidence="11" type="ORF">HINF_LOCUS21961</name>
    <name evidence="9" type="ORF">HINF_LOCUS2446</name>
    <name evidence="7" type="ORF">HINF_LOCUS46077</name>
    <name evidence="8" type="ORF">HINF_LOCUS56358</name>
    <name evidence="12" type="ORF">HINF_LOCUS61999</name>
    <name evidence="13" type="ORF">HINF_LOCUS63262</name>
    <name evidence="5" type="ORF">HINF_LOCUS7859</name>
</gene>
<keyword evidence="2 7" id="KW-0489">Methyltransferase</keyword>
<dbReference type="EMBL" id="CAXDID020000058">
    <property type="protein sequence ID" value="CAL6009078.1"/>
    <property type="molecule type" value="Genomic_DNA"/>
</dbReference>
<evidence type="ECO:0000313" key="12">
    <source>
        <dbReference type="EMBL" id="CAL6084014.1"/>
    </source>
</evidence>
<dbReference type="Proteomes" id="UP001642409">
    <property type="component" value="Unassembled WGS sequence"/>
</dbReference>
<dbReference type="InterPro" id="IPR051419">
    <property type="entry name" value="Lys/N-term_MeTrsfase_sf"/>
</dbReference>
<dbReference type="GO" id="GO:0032259">
    <property type="term" value="P:methylation"/>
    <property type="evidence" value="ECO:0007669"/>
    <property type="project" value="UniProtKB-KW"/>
</dbReference>
<dbReference type="InterPro" id="IPR025714">
    <property type="entry name" value="Methyltranfer_dom"/>
</dbReference>
<keyword evidence="3" id="KW-0808">Transferase</keyword>
<evidence type="ECO:0000256" key="1">
    <source>
        <dbReference type="ARBA" id="ARBA00008361"/>
    </source>
</evidence>
<reference evidence="9 14" key="2">
    <citation type="submission" date="2024-07" db="EMBL/GenBank/DDBJ databases">
        <authorList>
            <person name="Akdeniz Z."/>
        </authorList>
    </citation>
    <scope>NUCLEOTIDE SEQUENCE [LARGE SCALE GENOMIC DNA]</scope>
</reference>
<comment type="similarity">
    <text evidence="1">Belongs to the methyltransferase superfamily.</text>
</comment>
<evidence type="ECO:0000259" key="4">
    <source>
        <dbReference type="Pfam" id="PF13847"/>
    </source>
</evidence>
<dbReference type="Pfam" id="PF13847">
    <property type="entry name" value="Methyltransf_31"/>
    <property type="match status" value="1"/>
</dbReference>
<protein>
    <submittedName>
        <fullName evidence="7">Methyltransferase</fullName>
    </submittedName>
</protein>
<keyword evidence="14" id="KW-1185">Reference proteome</keyword>
<proteinExistence type="inferred from homology"/>
<sequence length="213" mass="24818">MSSYHLPEYWDERYKNDTEPFEWYQRYCDFKPKLKDLFAPQSKVLMIGTGSSEVPFELYDDQELQIKEITAVDCSQTVIKRMQGLVGDRKQLEFVIMDCTDLTFSEGQFDVVFDKATVDSILCGEGAGERAEKMFEGICKVLKNQGVYLCISYGKPDMRMQYLQNEKLAWDVEYREIPRPKLMEGQAEGDVHYCYICRKRGEVVEDKKAGKKK</sequence>
<dbReference type="EMBL" id="CAXDID020000061">
    <property type="protein sequence ID" value="CAL6010187.1"/>
    <property type="molecule type" value="Genomic_DNA"/>
</dbReference>
<dbReference type="AlphaFoldDB" id="A0AA86QKY5"/>
<evidence type="ECO:0000313" key="8">
    <source>
        <dbReference type="EMBL" id="CAI9968713.1"/>
    </source>
</evidence>